<feature type="domain" description="RING-type" evidence="5">
    <location>
        <begin position="207"/>
        <end position="249"/>
    </location>
</feature>
<evidence type="ECO:0000256" key="1">
    <source>
        <dbReference type="ARBA" id="ARBA00022723"/>
    </source>
</evidence>
<keyword evidence="3" id="KW-0862">Zinc</keyword>
<gene>
    <name evidence="6" type="ORF">KOM_12_320</name>
</gene>
<dbReference type="PROSITE" id="PS50089">
    <property type="entry name" value="ZF_RING_2"/>
    <property type="match status" value="1"/>
</dbReference>
<dbReference type="EMBL" id="MZ420154">
    <property type="protein sequence ID" value="QYA18589.1"/>
    <property type="molecule type" value="Genomic_DNA"/>
</dbReference>
<dbReference type="Pfam" id="PF13639">
    <property type="entry name" value="zf-RING_2"/>
    <property type="match status" value="1"/>
</dbReference>
<dbReference type="GO" id="GO:0008270">
    <property type="term" value="F:zinc ion binding"/>
    <property type="evidence" value="ECO:0007669"/>
    <property type="project" value="UniProtKB-KW"/>
</dbReference>
<dbReference type="SUPFAM" id="SSF57850">
    <property type="entry name" value="RING/U-box"/>
    <property type="match status" value="1"/>
</dbReference>
<dbReference type="PANTHER" id="PTHR14155:SF610">
    <property type="entry name" value="OS01G0755700 PROTEIN"/>
    <property type="match status" value="1"/>
</dbReference>
<proteinExistence type="predicted"/>
<dbReference type="CDD" id="cd16454">
    <property type="entry name" value="RING-H2_PA-TM-RING"/>
    <property type="match status" value="1"/>
</dbReference>
<evidence type="ECO:0000259" key="5">
    <source>
        <dbReference type="PROSITE" id="PS50089"/>
    </source>
</evidence>
<dbReference type="InterPro" id="IPR001841">
    <property type="entry name" value="Znf_RING"/>
</dbReference>
<keyword evidence="1" id="KW-0479">Metal-binding</keyword>
<dbReference type="PANTHER" id="PTHR14155">
    <property type="entry name" value="RING FINGER DOMAIN-CONTAINING"/>
    <property type="match status" value="1"/>
</dbReference>
<accession>A0A8F8KR12</accession>
<dbReference type="Gene3D" id="3.30.40.10">
    <property type="entry name" value="Zinc/RING finger domain, C3HC4 (zinc finger)"/>
    <property type="match status" value="1"/>
</dbReference>
<evidence type="ECO:0000256" key="3">
    <source>
        <dbReference type="ARBA" id="ARBA00022833"/>
    </source>
</evidence>
<organism evidence="6">
    <name type="scientific">Clandestinovirus</name>
    <dbReference type="NCBI Taxonomy" id="2831644"/>
    <lineage>
        <taxon>Viruses</taxon>
    </lineage>
</organism>
<keyword evidence="2 4" id="KW-0863">Zinc-finger</keyword>
<sequence length="274" mass="31187">MEQLNVFINEAFRDLLNERGVDVSNLPQVFARLAGYIKYGVFLWRDISSPREVAWENIRSWLTADCISQQVPEAHRGSLMSFVQFAFDQVSNRCNEADGRAFAEGSRMPMDVVFGSDEEDSDESDIDIEDGFNQPGPIRILPGADLRSVLTRLVYQQTLRRFMQEASQFQDRDDGVEQSVIDSFPRFQYSATSTENGEAIPTTETTCVVCQDDFVEGANCLRIPTCQHFFHEDCITPWLARRQTCPTCREPCVEGMSVEEDVSEDSYSDSEYDD</sequence>
<name>A0A8F8KR12_9VIRU</name>
<dbReference type="InterPro" id="IPR053238">
    <property type="entry name" value="RING-H2_zinc_finger"/>
</dbReference>
<evidence type="ECO:0000313" key="6">
    <source>
        <dbReference type="EMBL" id="QYA18589.1"/>
    </source>
</evidence>
<protein>
    <submittedName>
        <fullName evidence="6">Putative RING-H2 finger protein</fullName>
    </submittedName>
</protein>
<dbReference type="SMART" id="SM00184">
    <property type="entry name" value="RING"/>
    <property type="match status" value="1"/>
</dbReference>
<evidence type="ECO:0000256" key="2">
    <source>
        <dbReference type="ARBA" id="ARBA00022771"/>
    </source>
</evidence>
<evidence type="ECO:0000256" key="4">
    <source>
        <dbReference type="PROSITE-ProRule" id="PRU00175"/>
    </source>
</evidence>
<reference evidence="6" key="1">
    <citation type="submission" date="2021-06" db="EMBL/GenBank/DDBJ databases">
        <authorList>
            <person name="Rolland C."/>
        </authorList>
    </citation>
    <scope>NUCLEOTIDE SEQUENCE</scope>
    <source>
        <strain evidence="6">347.936635</strain>
    </source>
</reference>
<dbReference type="InterPro" id="IPR013083">
    <property type="entry name" value="Znf_RING/FYVE/PHD"/>
</dbReference>